<keyword evidence="2" id="KW-1185">Reference proteome</keyword>
<organism evidence="1 2">
    <name type="scientific">Somion occarium</name>
    <dbReference type="NCBI Taxonomy" id="3059160"/>
    <lineage>
        <taxon>Eukaryota</taxon>
        <taxon>Fungi</taxon>
        <taxon>Dikarya</taxon>
        <taxon>Basidiomycota</taxon>
        <taxon>Agaricomycotina</taxon>
        <taxon>Agaricomycetes</taxon>
        <taxon>Polyporales</taxon>
        <taxon>Cerrenaceae</taxon>
        <taxon>Somion</taxon>
    </lineage>
</organism>
<accession>A0ABP1DK19</accession>
<sequence>MSSPRGTLPLQHSVPLIVNVLAMQSSFLRSEGPLRIHSFDSDGSSIYVSPPAQTVYPYFTVADTPSAKSAGQFNHASLTRLLPPQTCQIVFYHICNLDMVANEGLKNDTHISW</sequence>
<gene>
    <name evidence="1" type="ORF">GFSPODELE1_LOCUS6152</name>
</gene>
<name>A0ABP1DK19_9APHY</name>
<dbReference type="EMBL" id="OZ037947">
    <property type="protein sequence ID" value="CAL1707019.1"/>
    <property type="molecule type" value="Genomic_DNA"/>
</dbReference>
<protein>
    <submittedName>
        <fullName evidence="1">Uncharacterized protein</fullName>
    </submittedName>
</protein>
<evidence type="ECO:0000313" key="2">
    <source>
        <dbReference type="Proteomes" id="UP001497453"/>
    </source>
</evidence>
<proteinExistence type="predicted"/>
<dbReference type="Proteomes" id="UP001497453">
    <property type="component" value="Chromosome 4"/>
</dbReference>
<evidence type="ECO:0000313" key="1">
    <source>
        <dbReference type="EMBL" id="CAL1707019.1"/>
    </source>
</evidence>
<reference evidence="2" key="1">
    <citation type="submission" date="2024-04" db="EMBL/GenBank/DDBJ databases">
        <authorList>
            <person name="Shaw F."/>
            <person name="Minotto A."/>
        </authorList>
    </citation>
    <scope>NUCLEOTIDE SEQUENCE [LARGE SCALE GENOMIC DNA]</scope>
</reference>